<dbReference type="PROSITE" id="PS50893">
    <property type="entry name" value="ABC_TRANSPORTER_2"/>
    <property type="match status" value="2"/>
</dbReference>
<evidence type="ECO:0000256" key="1">
    <source>
        <dbReference type="ARBA" id="ARBA00022741"/>
    </source>
</evidence>
<evidence type="ECO:0000256" key="2">
    <source>
        <dbReference type="ARBA" id="ARBA00022840"/>
    </source>
</evidence>
<dbReference type="CDD" id="cd03221">
    <property type="entry name" value="ABCF_EF-3"/>
    <property type="match status" value="1"/>
</dbReference>
<evidence type="ECO:0000313" key="4">
    <source>
        <dbReference type="EMBL" id="HIY94119.1"/>
    </source>
</evidence>
<keyword evidence="1" id="KW-0547">Nucleotide-binding</keyword>
<evidence type="ECO:0000313" key="5">
    <source>
        <dbReference type="Proteomes" id="UP000824134"/>
    </source>
</evidence>
<organism evidence="4 5">
    <name type="scientific">Candidatus Rothia avicola</name>
    <dbReference type="NCBI Taxonomy" id="2840478"/>
    <lineage>
        <taxon>Bacteria</taxon>
        <taxon>Bacillati</taxon>
        <taxon>Actinomycetota</taxon>
        <taxon>Actinomycetes</taxon>
        <taxon>Micrococcales</taxon>
        <taxon>Micrococcaceae</taxon>
        <taxon>Rothia</taxon>
    </lineage>
</organism>
<dbReference type="GO" id="GO:0016887">
    <property type="term" value="F:ATP hydrolysis activity"/>
    <property type="evidence" value="ECO:0007669"/>
    <property type="project" value="InterPro"/>
</dbReference>
<dbReference type="InterPro" id="IPR051309">
    <property type="entry name" value="ABCF_ATPase"/>
</dbReference>
<reference evidence="4" key="1">
    <citation type="journal article" date="2021" name="PeerJ">
        <title>Extensive microbial diversity within the chicken gut microbiome revealed by metagenomics and culture.</title>
        <authorList>
            <person name="Gilroy R."/>
            <person name="Ravi A."/>
            <person name="Getino M."/>
            <person name="Pursley I."/>
            <person name="Horton D.L."/>
            <person name="Alikhan N.F."/>
            <person name="Baker D."/>
            <person name="Gharbi K."/>
            <person name="Hall N."/>
            <person name="Watson M."/>
            <person name="Adriaenssens E.M."/>
            <person name="Foster-Nyarko E."/>
            <person name="Jarju S."/>
            <person name="Secka A."/>
            <person name="Antonio M."/>
            <person name="Oren A."/>
            <person name="Chaudhuri R.R."/>
            <person name="La Ragione R."/>
            <person name="Hildebrand F."/>
            <person name="Pallen M.J."/>
        </authorList>
    </citation>
    <scope>NUCLEOTIDE SEQUENCE</scope>
    <source>
        <strain evidence="4">ChiHjej12B11-9195</strain>
    </source>
</reference>
<dbReference type="Pfam" id="PF00005">
    <property type="entry name" value="ABC_tran"/>
    <property type="match status" value="2"/>
</dbReference>
<dbReference type="GO" id="GO:0005524">
    <property type="term" value="F:ATP binding"/>
    <property type="evidence" value="ECO:0007669"/>
    <property type="project" value="UniProtKB-KW"/>
</dbReference>
<accession>A0A9D1ZU76</accession>
<dbReference type="PANTHER" id="PTHR42855">
    <property type="entry name" value="ABC TRANSPORTER ATP-BINDING SUBUNIT"/>
    <property type="match status" value="1"/>
</dbReference>
<dbReference type="Gene3D" id="3.40.50.300">
    <property type="entry name" value="P-loop containing nucleotide triphosphate hydrolases"/>
    <property type="match status" value="2"/>
</dbReference>
<dbReference type="SMART" id="SM00382">
    <property type="entry name" value="AAA"/>
    <property type="match status" value="2"/>
</dbReference>
<proteinExistence type="predicted"/>
<dbReference type="EMBL" id="DXCN01000005">
    <property type="protein sequence ID" value="HIY94119.1"/>
    <property type="molecule type" value="Genomic_DNA"/>
</dbReference>
<dbReference type="Proteomes" id="UP000824134">
    <property type="component" value="Unassembled WGS sequence"/>
</dbReference>
<dbReference type="InterPro" id="IPR003593">
    <property type="entry name" value="AAA+_ATPase"/>
</dbReference>
<protein>
    <submittedName>
        <fullName evidence="4">ATP-binding cassette domain-containing protein</fullName>
    </submittedName>
</protein>
<feature type="domain" description="ABC transporter" evidence="3">
    <location>
        <begin position="358"/>
        <end position="553"/>
    </location>
</feature>
<name>A0A9D1ZU76_9MICC</name>
<sequence length="554" mass="60645">MRNNKHYPEEPQTLGFVTHQSGTSTTAHIKAENISATRGGKILFSDLNLTISANTKMAVVGENGAGKSTLLKILSGLENPDLGEVASQGTIAFVGQDMPLVDHQTVGDLIKLSTQHAHTALADLDRASELLALGQEGAEAAYAQALEKASALEAWDIDRKIDQALHGLKACTDRSRNLSTLSVGQRHRVRLAVLLGAGADVLLLDEPTNHLDRESIEFLTQSLQELKNGFAVVSHDRQLLVDVAQTFCDLDPSLHGVPQVYSGGYKGWQKGKRKDRIAWEKAYQDHINRKEELKQAVEEAGARLQTGWRPPKGTGKHQRATRAAHHVKAFKQRLNELESYHIEVPEPPSILQYPEVRIQKDKLVLEASDIAYLGRSAQGVSLSLRTGQKIVVTGGNGTGKSTLISMLAGELAPTNGKLAVAPDVKMALLSQEVPQWNPALTPEDVYRQSLIQAGTYAEYSDTPTLESLGLLTSEARTTHVEQLSAGQQRRLHLAVTIAQRPHALLLDEPTNHLSMTLLDQLIPHLRGTQSSVVVATHDRYLLSKISDWQEVRLQ</sequence>
<keyword evidence="2 4" id="KW-0067">ATP-binding</keyword>
<dbReference type="PANTHER" id="PTHR42855:SF1">
    <property type="entry name" value="ABC TRANSPORTER DOMAIN-CONTAINING PROTEIN"/>
    <property type="match status" value="1"/>
</dbReference>
<dbReference type="FunFam" id="3.40.50.300:FF:000011">
    <property type="entry name" value="Putative ABC transporter ATP-binding component"/>
    <property type="match status" value="1"/>
</dbReference>
<dbReference type="SUPFAM" id="SSF52540">
    <property type="entry name" value="P-loop containing nucleoside triphosphate hydrolases"/>
    <property type="match status" value="2"/>
</dbReference>
<feature type="domain" description="ABC transporter" evidence="3">
    <location>
        <begin position="29"/>
        <end position="281"/>
    </location>
</feature>
<reference evidence="4" key="2">
    <citation type="submission" date="2021-04" db="EMBL/GenBank/DDBJ databases">
        <authorList>
            <person name="Gilroy R."/>
        </authorList>
    </citation>
    <scope>NUCLEOTIDE SEQUENCE</scope>
    <source>
        <strain evidence="4">ChiHjej12B11-9195</strain>
    </source>
</reference>
<dbReference type="InterPro" id="IPR027417">
    <property type="entry name" value="P-loop_NTPase"/>
</dbReference>
<dbReference type="InterPro" id="IPR003439">
    <property type="entry name" value="ABC_transporter-like_ATP-bd"/>
</dbReference>
<comment type="caution">
    <text evidence="4">The sequence shown here is derived from an EMBL/GenBank/DDBJ whole genome shotgun (WGS) entry which is preliminary data.</text>
</comment>
<gene>
    <name evidence="4" type="ORF">H9821_00415</name>
</gene>
<dbReference type="AlphaFoldDB" id="A0A9D1ZU76"/>
<evidence type="ECO:0000259" key="3">
    <source>
        <dbReference type="PROSITE" id="PS50893"/>
    </source>
</evidence>